<reference evidence="2" key="2">
    <citation type="submission" date="2008-04" db="EMBL/GenBank/DDBJ databases">
        <title>Draft genome sequence of Providencia stuartii(ATCC 25827).</title>
        <authorList>
            <person name="Sudarsanam P."/>
            <person name="Ley R."/>
            <person name="Guruge J."/>
            <person name="Turnbaugh P.J."/>
            <person name="Mahowald M."/>
            <person name="Liep D."/>
            <person name="Gordon J."/>
        </authorList>
    </citation>
    <scope>NUCLEOTIDE SEQUENCE [LARGE SCALE GENOMIC DNA]</scope>
    <source>
        <strain evidence="2">ATCC 25827</strain>
    </source>
</reference>
<name>A0AA87CV17_PROST</name>
<reference evidence="1 2" key="3">
    <citation type="submission" date="2008-05" db="EMBL/GenBank/DDBJ databases">
        <authorList>
            <person name="Fulton L."/>
            <person name="Clifton S."/>
            <person name="Fulton B."/>
            <person name="Xu J."/>
            <person name="Minx P."/>
            <person name="Pepin K.H."/>
            <person name="Johnson M."/>
            <person name="Thiruvilangam P."/>
            <person name="Bhonagiri V."/>
            <person name="Nash W.E."/>
            <person name="Mardis E.R."/>
            <person name="Wilson R.K."/>
        </authorList>
    </citation>
    <scope>NUCLEOTIDE SEQUENCE [LARGE SCALE GENOMIC DNA]</scope>
    <source>
        <strain evidence="1 2">ATCC 25827</strain>
    </source>
</reference>
<evidence type="ECO:0000313" key="1">
    <source>
        <dbReference type="EMBL" id="EDU61635.1"/>
    </source>
</evidence>
<sequence>MRGPQMFYSDRRLGMKAGSINYNPQSETRYYRQHGHRMALCRTLM</sequence>
<accession>A0AA87CV17</accession>
<reference evidence="2" key="1">
    <citation type="submission" date="2008-04" db="EMBL/GenBank/DDBJ databases">
        <title>Draft genome sequence of Providencia stuartii (ATCC 25827).</title>
        <authorList>
            <person name="Sudarsanam P."/>
            <person name="Ley R."/>
            <person name="Guruge J."/>
            <person name="Turnbaugh P.J."/>
            <person name="Mahowald M."/>
            <person name="Liep D."/>
            <person name="Gordon J."/>
        </authorList>
    </citation>
    <scope>NUCLEOTIDE SEQUENCE [LARGE SCALE GENOMIC DNA]</scope>
    <source>
        <strain evidence="2">ATCC 25827</strain>
    </source>
</reference>
<proteinExistence type="predicted"/>
<evidence type="ECO:0000313" key="2">
    <source>
        <dbReference type="Proteomes" id="UP000004506"/>
    </source>
</evidence>
<dbReference type="Proteomes" id="UP000004506">
    <property type="component" value="Unassembled WGS sequence"/>
</dbReference>
<protein>
    <submittedName>
        <fullName evidence="1">Uncharacterized protein</fullName>
    </submittedName>
</protein>
<dbReference type="EMBL" id="ABJD02000046">
    <property type="protein sequence ID" value="EDU61635.1"/>
    <property type="molecule type" value="Genomic_DNA"/>
</dbReference>
<comment type="caution">
    <text evidence="1">The sequence shown here is derived from an EMBL/GenBank/DDBJ whole genome shotgun (WGS) entry which is preliminary data.</text>
</comment>
<gene>
    <name evidence="1" type="ORF">PROSTU_00171</name>
</gene>
<organism evidence="1 2">
    <name type="scientific">Providencia stuartii ATCC 25827</name>
    <dbReference type="NCBI Taxonomy" id="471874"/>
    <lineage>
        <taxon>Bacteria</taxon>
        <taxon>Pseudomonadati</taxon>
        <taxon>Pseudomonadota</taxon>
        <taxon>Gammaproteobacteria</taxon>
        <taxon>Enterobacterales</taxon>
        <taxon>Morganellaceae</taxon>
        <taxon>Providencia</taxon>
    </lineage>
</organism>
<dbReference type="AlphaFoldDB" id="A0AA87CV17"/>